<proteinExistence type="predicted"/>
<sequence>METERLRLVPPSMELQPLMLEAIVESQNELGEYLPWVKYALTESESIENTKQAISNFENFEGELRYSILDKNTNNFVGAIGLIIRDKDVPYFEIGYWLRSSCVGHGFIVEAVKVLENYAFLELKANRLEIKAAEENVKSRAVAERCGYTFEGTLRNDRRLPSGQLSSTAVYSKIGLL</sequence>
<dbReference type="GeneID" id="23447074"/>
<accession>A0A0A0SIX0</accession>
<dbReference type="EMBL" id="CP009355">
    <property type="protein sequence ID" value="AIW16440.1"/>
    <property type="molecule type" value="Genomic_DNA"/>
</dbReference>
<evidence type="ECO:0000313" key="3">
    <source>
        <dbReference type="Proteomes" id="UP000030071"/>
    </source>
</evidence>
<name>A0A0A0SIX0_9VIBR</name>
<dbReference type="PANTHER" id="PTHR43441:SF3">
    <property type="entry name" value="ACETYLTRANSFERASE"/>
    <property type="match status" value="1"/>
</dbReference>
<dbReference type="PANTHER" id="PTHR43441">
    <property type="entry name" value="RIBOSOMAL-PROTEIN-SERINE ACETYLTRANSFERASE"/>
    <property type="match status" value="1"/>
</dbReference>
<organism evidence="2 3">
    <name type="scientific">Vibrio tubiashii ATCC 19109</name>
    <dbReference type="NCBI Taxonomy" id="1051646"/>
    <lineage>
        <taxon>Bacteria</taxon>
        <taxon>Pseudomonadati</taxon>
        <taxon>Pseudomonadota</taxon>
        <taxon>Gammaproteobacteria</taxon>
        <taxon>Vibrionales</taxon>
        <taxon>Vibrionaceae</taxon>
        <taxon>Vibrio</taxon>
        <taxon>Vibrio oreintalis group</taxon>
    </lineage>
</organism>
<dbReference type="InterPro" id="IPR016181">
    <property type="entry name" value="Acyl_CoA_acyltransferase"/>
</dbReference>
<feature type="domain" description="N-acetyltransferase" evidence="1">
    <location>
        <begin position="13"/>
        <end position="177"/>
    </location>
</feature>
<reference evidence="2 3" key="1">
    <citation type="submission" date="2014-08" db="EMBL/GenBank/DDBJ databases">
        <title>First Complete Genome Sequence of the Shellfish Pathogen Vibrio tubiashii.</title>
        <authorList>
            <person name="Richards G.P."/>
            <person name="Needleman D.S."/>
            <person name="Watson M.A."/>
            <person name="Bono J.L."/>
        </authorList>
    </citation>
    <scope>NUCLEOTIDE SEQUENCE [LARGE SCALE GENOMIC DNA]</scope>
    <source>
        <strain evidence="2 3">ATCC 19109</strain>
    </source>
</reference>
<dbReference type="GO" id="GO:1990189">
    <property type="term" value="F:protein N-terminal-serine acetyltransferase activity"/>
    <property type="evidence" value="ECO:0007669"/>
    <property type="project" value="TreeGrafter"/>
</dbReference>
<dbReference type="InterPro" id="IPR051908">
    <property type="entry name" value="Ribosomal_N-acetyltransferase"/>
</dbReference>
<protein>
    <submittedName>
        <fullName evidence="2">Acetyltransferase</fullName>
    </submittedName>
</protein>
<dbReference type="KEGG" id="vtu:IX91_20335"/>
<evidence type="ECO:0000259" key="1">
    <source>
        <dbReference type="PROSITE" id="PS51186"/>
    </source>
</evidence>
<dbReference type="Gene3D" id="3.40.630.30">
    <property type="match status" value="1"/>
</dbReference>
<dbReference type="HOGENOM" id="CLU_013985_3_0_6"/>
<dbReference type="PATRIC" id="fig|1051646.9.peg.3987"/>
<dbReference type="GO" id="GO:0008999">
    <property type="term" value="F:protein-N-terminal-alanine acetyltransferase activity"/>
    <property type="evidence" value="ECO:0007669"/>
    <property type="project" value="TreeGrafter"/>
</dbReference>
<dbReference type="Pfam" id="PF13302">
    <property type="entry name" value="Acetyltransf_3"/>
    <property type="match status" value="1"/>
</dbReference>
<dbReference type="STRING" id="1051646.IX91_20335"/>
<keyword evidence="2" id="KW-0808">Transferase</keyword>
<dbReference type="PROSITE" id="PS51186">
    <property type="entry name" value="GNAT"/>
    <property type="match status" value="1"/>
</dbReference>
<dbReference type="AlphaFoldDB" id="A0A0A0SIX0"/>
<gene>
    <name evidence="2" type="ORF">IX91_20335</name>
</gene>
<dbReference type="Proteomes" id="UP000030071">
    <property type="component" value="Chromosome 2"/>
</dbReference>
<dbReference type="RefSeq" id="WP_038197672.1">
    <property type="nucleotide sequence ID" value="NZ_AFWI01000068.1"/>
</dbReference>
<dbReference type="InterPro" id="IPR000182">
    <property type="entry name" value="GNAT_dom"/>
</dbReference>
<dbReference type="SUPFAM" id="SSF55729">
    <property type="entry name" value="Acyl-CoA N-acyltransferases (Nat)"/>
    <property type="match status" value="1"/>
</dbReference>
<evidence type="ECO:0000313" key="2">
    <source>
        <dbReference type="EMBL" id="AIW16440.1"/>
    </source>
</evidence>
<dbReference type="eggNOG" id="COG1670">
    <property type="taxonomic scope" value="Bacteria"/>
</dbReference>
<dbReference type="GO" id="GO:0005737">
    <property type="term" value="C:cytoplasm"/>
    <property type="evidence" value="ECO:0007669"/>
    <property type="project" value="TreeGrafter"/>
</dbReference>